<evidence type="ECO:0000256" key="5">
    <source>
        <dbReference type="ARBA" id="ARBA00022694"/>
    </source>
</evidence>
<dbReference type="EC" id="2.1.1.223" evidence="6"/>
<dbReference type="HAMAP" id="MF_01872">
    <property type="entry name" value="tRNA_methyltr_YfiC"/>
    <property type="match status" value="1"/>
</dbReference>
<keyword evidence="3 6" id="KW-0808">Transferase</keyword>
<keyword evidence="2 6" id="KW-0489">Methyltransferase</keyword>
<proteinExistence type="inferred from homology"/>
<comment type="function">
    <text evidence="6">Specifically methylates the adenine in position 37 of tRNA(1)(Val) (anticodon cmo5UAC).</text>
</comment>
<dbReference type="InterPro" id="IPR002052">
    <property type="entry name" value="DNA_methylase_N6_adenine_CS"/>
</dbReference>
<dbReference type="GO" id="GO:0005737">
    <property type="term" value="C:cytoplasm"/>
    <property type="evidence" value="ECO:0007669"/>
    <property type="project" value="UniProtKB-SubCell"/>
</dbReference>
<keyword evidence="1 6" id="KW-0963">Cytoplasm</keyword>
<reference evidence="9" key="1">
    <citation type="submission" date="2015-11" db="EMBL/GenBank/DDBJ databases">
        <authorList>
            <person name="Holder M.E."/>
            <person name="Ajami N.J."/>
            <person name="Petrosino J.F."/>
        </authorList>
    </citation>
    <scope>NUCLEOTIDE SEQUENCE [LARGE SCALE GENOMIC DNA]</scope>
    <source>
        <strain evidence="9">F0113</strain>
    </source>
</reference>
<evidence type="ECO:0000259" key="7">
    <source>
        <dbReference type="Pfam" id="PF05175"/>
    </source>
</evidence>
<dbReference type="CDD" id="cd02440">
    <property type="entry name" value="AdoMet_MTases"/>
    <property type="match status" value="1"/>
</dbReference>
<dbReference type="InterPro" id="IPR029063">
    <property type="entry name" value="SAM-dependent_MTases_sf"/>
</dbReference>
<dbReference type="PROSITE" id="PS00092">
    <property type="entry name" value="N6_MTASE"/>
    <property type="match status" value="1"/>
</dbReference>
<dbReference type="Gene3D" id="3.40.50.150">
    <property type="entry name" value="Vaccinia Virus protein VP39"/>
    <property type="match status" value="1"/>
</dbReference>
<dbReference type="InterPro" id="IPR007848">
    <property type="entry name" value="Small_mtfrase_dom"/>
</dbReference>
<dbReference type="EMBL" id="CP013195">
    <property type="protein sequence ID" value="ALO49132.1"/>
    <property type="molecule type" value="Genomic_DNA"/>
</dbReference>
<dbReference type="SUPFAM" id="SSF53335">
    <property type="entry name" value="S-adenosyl-L-methionine-dependent methyltransferases"/>
    <property type="match status" value="1"/>
</dbReference>
<keyword evidence="4 6" id="KW-0949">S-adenosyl-L-methionine</keyword>
<protein>
    <recommendedName>
        <fullName evidence="6">tRNA1(Val) (adenine(37)-N6)-methyltransferase</fullName>
        <ecNumber evidence="6">2.1.1.223</ecNumber>
    </recommendedName>
    <alternativeName>
        <fullName evidence="6">tRNA m6A37 methyltransferase</fullName>
    </alternativeName>
</protein>
<dbReference type="STRING" id="76123.AS203_08555"/>
<dbReference type="AlphaFoldDB" id="A0A0S2KLG4"/>
<dbReference type="GO" id="GO:0008033">
    <property type="term" value="P:tRNA processing"/>
    <property type="evidence" value="ECO:0007669"/>
    <property type="project" value="UniProtKB-UniRule"/>
</dbReference>
<evidence type="ECO:0000313" key="9">
    <source>
        <dbReference type="Proteomes" id="UP000056252"/>
    </source>
</evidence>
<dbReference type="OrthoDB" id="5383291at2"/>
<evidence type="ECO:0000256" key="6">
    <source>
        <dbReference type="HAMAP-Rule" id="MF_01872"/>
    </source>
</evidence>
<dbReference type="InterPro" id="IPR022882">
    <property type="entry name" value="tRNA_adenine-N6_MeTrfase"/>
</dbReference>
<evidence type="ECO:0000256" key="4">
    <source>
        <dbReference type="ARBA" id="ARBA00022691"/>
    </source>
</evidence>
<dbReference type="Pfam" id="PF05175">
    <property type="entry name" value="MTS"/>
    <property type="match status" value="1"/>
</dbReference>
<dbReference type="PANTHER" id="PTHR47739">
    <property type="entry name" value="TRNA1(VAL) (ADENINE(37)-N6)-METHYLTRANSFERASE"/>
    <property type="match status" value="1"/>
</dbReference>
<dbReference type="GO" id="GO:0003676">
    <property type="term" value="F:nucleic acid binding"/>
    <property type="evidence" value="ECO:0007669"/>
    <property type="project" value="InterPro"/>
</dbReference>
<dbReference type="GO" id="GO:0032259">
    <property type="term" value="P:methylation"/>
    <property type="evidence" value="ECO:0007669"/>
    <property type="project" value="UniProtKB-KW"/>
</dbReference>
<dbReference type="InterPro" id="IPR050210">
    <property type="entry name" value="tRNA_Adenine-N(6)_MTase"/>
</dbReference>
<feature type="domain" description="Methyltransferase small" evidence="7">
    <location>
        <begin position="34"/>
        <end position="165"/>
    </location>
</feature>
<name>A0A0S2KLG4_9BACT</name>
<evidence type="ECO:0000256" key="2">
    <source>
        <dbReference type="ARBA" id="ARBA00022603"/>
    </source>
</evidence>
<organism evidence="8 9">
    <name type="scientific">Hoylesella enoeca</name>
    <dbReference type="NCBI Taxonomy" id="76123"/>
    <lineage>
        <taxon>Bacteria</taxon>
        <taxon>Pseudomonadati</taxon>
        <taxon>Bacteroidota</taxon>
        <taxon>Bacteroidia</taxon>
        <taxon>Bacteroidales</taxon>
        <taxon>Prevotellaceae</taxon>
        <taxon>Hoylesella</taxon>
    </lineage>
</organism>
<gene>
    <name evidence="8" type="ORF">AS203_08555</name>
</gene>
<comment type="catalytic activity">
    <reaction evidence="6">
        <text>adenosine(37) in tRNA1(Val) + S-adenosyl-L-methionine = N(6)-methyladenosine(37) in tRNA1(Val) + S-adenosyl-L-homocysteine + H(+)</text>
        <dbReference type="Rhea" id="RHEA:43160"/>
        <dbReference type="Rhea" id="RHEA-COMP:10369"/>
        <dbReference type="Rhea" id="RHEA-COMP:10370"/>
        <dbReference type="ChEBI" id="CHEBI:15378"/>
        <dbReference type="ChEBI" id="CHEBI:57856"/>
        <dbReference type="ChEBI" id="CHEBI:59789"/>
        <dbReference type="ChEBI" id="CHEBI:74411"/>
        <dbReference type="ChEBI" id="CHEBI:74449"/>
        <dbReference type="EC" id="2.1.1.223"/>
    </reaction>
</comment>
<dbReference type="Proteomes" id="UP000056252">
    <property type="component" value="Chromosome"/>
</dbReference>
<accession>A0A0S2KLG4</accession>
<keyword evidence="5 6" id="KW-0819">tRNA processing</keyword>
<evidence type="ECO:0000256" key="1">
    <source>
        <dbReference type="ARBA" id="ARBA00022490"/>
    </source>
</evidence>
<sequence length="241" mass="27217">MADFTFKRFVIHQDRCAMKVGTDGVLLGAWAAGGRKILDIGTGTGLIALMMAQRFPVACLTAIDIEHGACVQARYNIACSDFANVDVQEISLQDFTRQRHVNSVHDRHIMKYDSIVSNPPFFVNALKSKDERRTMARHNDSLSYRDLFGCAAELLADGGQFSVVIPADCLVDFVSEGYIYGLFLHRKYAVRTVVNKSPKRYLLSFSNIPPVAEDIQEVFLMDENSKRSAWYAEITREFYVR</sequence>
<evidence type="ECO:0000256" key="3">
    <source>
        <dbReference type="ARBA" id="ARBA00022679"/>
    </source>
</evidence>
<evidence type="ECO:0000313" key="8">
    <source>
        <dbReference type="EMBL" id="ALO49132.1"/>
    </source>
</evidence>
<dbReference type="KEGG" id="peo:AS203_08555"/>
<dbReference type="GO" id="GO:0016430">
    <property type="term" value="F:tRNA (adenine-N6)-methyltransferase activity"/>
    <property type="evidence" value="ECO:0007669"/>
    <property type="project" value="UniProtKB-UniRule"/>
</dbReference>
<comment type="subcellular location">
    <subcellularLocation>
        <location evidence="6">Cytoplasm</location>
    </subcellularLocation>
</comment>
<dbReference type="PANTHER" id="PTHR47739:SF1">
    <property type="entry name" value="TRNA1(VAL) (ADENINE(37)-N6)-METHYLTRANSFERASE"/>
    <property type="match status" value="1"/>
</dbReference>
<keyword evidence="9" id="KW-1185">Reference proteome</keyword>
<comment type="similarity">
    <text evidence="6">Belongs to the methyltransferase superfamily. tRNA (adenine-N(6)-)-methyltransferase family.</text>
</comment>
<dbReference type="RefSeq" id="WP_025066105.1">
    <property type="nucleotide sequence ID" value="NZ_CP013195.1"/>
</dbReference>
<dbReference type="eggNOG" id="COG4123">
    <property type="taxonomic scope" value="Bacteria"/>
</dbReference>